<name>A0A8H5LVC4_9AGAR</name>
<dbReference type="GO" id="GO:0032784">
    <property type="term" value="P:regulation of DNA-templated transcription elongation"/>
    <property type="evidence" value="ECO:0007669"/>
    <property type="project" value="InterPro"/>
</dbReference>
<dbReference type="GO" id="GO:0006368">
    <property type="term" value="P:transcription elongation by RNA polymerase II"/>
    <property type="evidence" value="ECO:0007669"/>
    <property type="project" value="TreeGrafter"/>
</dbReference>
<evidence type="ECO:0000256" key="2">
    <source>
        <dbReference type="ARBA" id="ARBA00023163"/>
    </source>
</evidence>
<feature type="domain" description="KOW" evidence="7">
    <location>
        <begin position="345"/>
        <end position="372"/>
    </location>
</feature>
<proteinExistence type="inferred from homology"/>
<dbReference type="InterPro" id="IPR005100">
    <property type="entry name" value="NGN-domain"/>
</dbReference>
<dbReference type="PANTHER" id="PTHR11125:SF7">
    <property type="entry name" value="TRANSCRIPTION ELONGATION FACTOR SPT5"/>
    <property type="match status" value="1"/>
</dbReference>
<evidence type="ECO:0000256" key="6">
    <source>
        <dbReference type="SAM" id="MobiDB-lite"/>
    </source>
</evidence>
<dbReference type="PANTHER" id="PTHR11125">
    <property type="entry name" value="SUPPRESSOR OF TY 5"/>
    <property type="match status" value="1"/>
</dbReference>
<dbReference type="GO" id="GO:0032044">
    <property type="term" value="C:DSIF complex"/>
    <property type="evidence" value="ECO:0007669"/>
    <property type="project" value="TreeGrafter"/>
</dbReference>
<dbReference type="AlphaFoldDB" id="A0A8H5LVC4"/>
<comment type="similarity">
    <text evidence="1">Belongs to the SPT5 family.</text>
</comment>
<dbReference type="OrthoDB" id="3048815at2759"/>
<feature type="compositionally biased region" description="Basic and acidic residues" evidence="6">
    <location>
        <begin position="1"/>
        <end position="13"/>
    </location>
</feature>
<dbReference type="GO" id="GO:0006357">
    <property type="term" value="P:regulation of transcription by RNA polymerase II"/>
    <property type="evidence" value="ECO:0007669"/>
    <property type="project" value="InterPro"/>
</dbReference>
<feature type="region of interest" description="Disordered" evidence="6">
    <location>
        <begin position="238"/>
        <end position="258"/>
    </location>
</feature>
<dbReference type="SMART" id="SM00739">
    <property type="entry name" value="KOW"/>
    <property type="match status" value="2"/>
</dbReference>
<keyword evidence="2" id="KW-0804">Transcription</keyword>
<dbReference type="Gene3D" id="2.30.30.30">
    <property type="match status" value="2"/>
</dbReference>
<feature type="region of interest" description="Disordered" evidence="6">
    <location>
        <begin position="1"/>
        <end position="44"/>
    </location>
</feature>
<dbReference type="InterPro" id="IPR039659">
    <property type="entry name" value="SPT5"/>
</dbReference>
<dbReference type="InterPro" id="IPR014722">
    <property type="entry name" value="Rib_uL2_dom2"/>
</dbReference>
<evidence type="ECO:0000259" key="7">
    <source>
        <dbReference type="SMART" id="SM00739"/>
    </source>
</evidence>
<dbReference type="EMBL" id="JAACJP010000047">
    <property type="protein sequence ID" value="KAF5371360.1"/>
    <property type="molecule type" value="Genomic_DNA"/>
</dbReference>
<dbReference type="Pfam" id="PF03439">
    <property type="entry name" value="Spt5-NGN"/>
    <property type="match status" value="1"/>
</dbReference>
<evidence type="ECO:0000256" key="5">
    <source>
        <dbReference type="ARBA" id="ARBA00031006"/>
    </source>
</evidence>
<evidence type="ECO:0000256" key="4">
    <source>
        <dbReference type="ARBA" id="ARBA00029865"/>
    </source>
</evidence>
<dbReference type="Gene3D" id="3.30.70.940">
    <property type="entry name" value="NusG, N-terminal domain"/>
    <property type="match status" value="1"/>
</dbReference>
<gene>
    <name evidence="8" type="ORF">D9615_009683</name>
</gene>
<protein>
    <recommendedName>
        <fullName evidence="4">Chromatin elongation factor SPT5</fullName>
    </recommendedName>
    <alternativeName>
        <fullName evidence="5">Chromatin elongation factor spt5</fullName>
    </alternativeName>
</protein>
<evidence type="ECO:0000256" key="3">
    <source>
        <dbReference type="ARBA" id="ARBA00024691"/>
    </source>
</evidence>
<organism evidence="8 9">
    <name type="scientific">Tricholomella constricta</name>
    <dbReference type="NCBI Taxonomy" id="117010"/>
    <lineage>
        <taxon>Eukaryota</taxon>
        <taxon>Fungi</taxon>
        <taxon>Dikarya</taxon>
        <taxon>Basidiomycota</taxon>
        <taxon>Agaricomycotina</taxon>
        <taxon>Agaricomycetes</taxon>
        <taxon>Agaricomycetidae</taxon>
        <taxon>Agaricales</taxon>
        <taxon>Tricholomatineae</taxon>
        <taxon>Lyophyllaceae</taxon>
        <taxon>Tricholomella</taxon>
    </lineage>
</organism>
<dbReference type="GO" id="GO:0003729">
    <property type="term" value="F:mRNA binding"/>
    <property type="evidence" value="ECO:0007669"/>
    <property type="project" value="TreeGrafter"/>
</dbReference>
<dbReference type="InterPro" id="IPR008991">
    <property type="entry name" value="Translation_prot_SH3-like_sf"/>
</dbReference>
<feature type="compositionally biased region" description="Polar residues" evidence="6">
    <location>
        <begin position="578"/>
        <end position="590"/>
    </location>
</feature>
<feature type="region of interest" description="Disordered" evidence="6">
    <location>
        <begin position="535"/>
        <end position="603"/>
    </location>
</feature>
<dbReference type="InterPro" id="IPR036735">
    <property type="entry name" value="NGN_dom_sf"/>
</dbReference>
<dbReference type="SUPFAM" id="SSF50104">
    <property type="entry name" value="Translation proteins SH3-like domain"/>
    <property type="match status" value="1"/>
</dbReference>
<comment type="caution">
    <text evidence="8">The sequence shown here is derived from an EMBL/GenBank/DDBJ whole genome shotgun (WGS) entry which is preliminary data.</text>
</comment>
<feature type="domain" description="KOW" evidence="7">
    <location>
        <begin position="395"/>
        <end position="422"/>
    </location>
</feature>
<sequence length="742" mass="83173">MQESDSAAHEDVRQFLSLEAEVDDDESEDEHEEEDDDDFIQDEPLIADRRRSHQLLLHETARVHGDAEWDALLERARRRAGASTGNSDDHDAPQIEIPLDPLVGEARLWKVKVKPGREETLAFLLMEKIVRSGSLGSTVKSIIGRVSQPGWIVVEAAKSSDVQEVCQGISDVFWQYIQVIEPNDAPSCLKEAISYTPLRPSWLRLTKHPYRGDIAYVEDFDVWGVKVLVVPRINLQPRTTTQHGKRKRTQAASPALRPKTRLSRPQPALFDVDKVRQVWGSKAVEKRNQTFVFRRNEYRDGYLCLKTEDFYPEAAIPTPDELRFFEHYIPDDFLRSTLEIMGARRLLLGQPVKVADGQAQGAVGIVESIVGDEAIVHISTDDVKLSLPLNALRKYIRIGDEVIVDAGPHAGMTGWVISVIEDTILVHDHKTMREAVVSSHAVSFYDPAFITRKSGPKKSPLEEELQTRQLKDDPLRRFIGKHVRIIGNNRWKDYKGFIKSTEVNEYLLVEIAATMRKERIHVSNLALLDDDKMTSLSSSSRMDPSNSTDASNHQRSEISPSLEIPPSSLPLARMPYTPVQSGSGTPSISVLSPAWDPSSRTPNSDPKCNFAYNPWMESPLLAGKRIRVQFRDTKAVLRDPGWKHGDHEGKLGIWTGIEGSSAKVSLGIQAPMLVPEKYVRPVRPSIKGQNVVIIGGEGTMITDTEYYIVTFGITECVARKRHGKPDPKDRTILATNALAVVL</sequence>
<evidence type="ECO:0000313" key="9">
    <source>
        <dbReference type="Proteomes" id="UP000565441"/>
    </source>
</evidence>
<feature type="compositionally biased region" description="Polar residues" evidence="6">
    <location>
        <begin position="535"/>
        <end position="553"/>
    </location>
</feature>
<dbReference type="Proteomes" id="UP000565441">
    <property type="component" value="Unassembled WGS sequence"/>
</dbReference>
<comment type="function">
    <text evidence="3">The SPT4-SPT5 complex mediates both activation and inhibition of transcription elongation, and plays a role in pre-mRNA processing. This complex seems to be important for the stability of the RNA polymerase II elongation machinery on the chromatin template but not for the inherent ability of this machinery to translocate down the gene.</text>
</comment>
<reference evidence="8 9" key="1">
    <citation type="journal article" date="2020" name="ISME J.">
        <title>Uncovering the hidden diversity of litter-decomposition mechanisms in mushroom-forming fungi.</title>
        <authorList>
            <person name="Floudas D."/>
            <person name="Bentzer J."/>
            <person name="Ahren D."/>
            <person name="Johansson T."/>
            <person name="Persson P."/>
            <person name="Tunlid A."/>
        </authorList>
    </citation>
    <scope>NUCLEOTIDE SEQUENCE [LARGE SCALE GENOMIC DNA]</scope>
    <source>
        <strain evidence="8 9">CBS 661.87</strain>
    </source>
</reference>
<evidence type="ECO:0000313" key="8">
    <source>
        <dbReference type="EMBL" id="KAF5371360.1"/>
    </source>
</evidence>
<feature type="compositionally biased region" description="Low complexity" evidence="6">
    <location>
        <begin position="557"/>
        <end position="571"/>
    </location>
</feature>
<evidence type="ECO:0000256" key="1">
    <source>
        <dbReference type="ARBA" id="ARBA00006956"/>
    </source>
</evidence>
<accession>A0A8H5LVC4</accession>
<keyword evidence="9" id="KW-1185">Reference proteome</keyword>
<dbReference type="InterPro" id="IPR005824">
    <property type="entry name" value="KOW"/>
</dbReference>
<feature type="compositionally biased region" description="Acidic residues" evidence="6">
    <location>
        <begin position="20"/>
        <end position="41"/>
    </location>
</feature>